<keyword evidence="1" id="KW-0472">Membrane</keyword>
<dbReference type="OrthoDB" id="2633733at2"/>
<evidence type="ECO:0000313" key="2">
    <source>
        <dbReference type="EMBL" id="AIQ62499.1"/>
    </source>
</evidence>
<gene>
    <name evidence="2" type="ORF">PSTEL_04670</name>
</gene>
<organism evidence="2 3">
    <name type="scientific">Paenibacillus stellifer</name>
    <dbReference type="NCBI Taxonomy" id="169760"/>
    <lineage>
        <taxon>Bacteria</taxon>
        <taxon>Bacillati</taxon>
        <taxon>Bacillota</taxon>
        <taxon>Bacilli</taxon>
        <taxon>Bacillales</taxon>
        <taxon>Paenibacillaceae</taxon>
        <taxon>Paenibacillus</taxon>
    </lineage>
</organism>
<dbReference type="STRING" id="169760.PSTEL_04670"/>
<sequence>MPSFDEQIVLNELRSFPEQRLTDERSEMILEKIRGQQPRVEKAHRRGTHLGWTVTVLITCLVFAALIGVKPLGSLLEPKGKMSAVDPEYVTAARKAVQSLGVERKFRFDVMERESDYWIVRTENREAIVTFTPNTTKVRTTSVTVKTGDLPELYKPFEETARAELQQTKLPLRFQTVNLFRNTYGTSLYFQTEDYHYVSVDPSNQVNGYSLNFNPEDMDRELVSAAEQALSPLAGGQTLSFTTVQKYSDKREDMWKLANEEQKYSVILGAVTHQIYEVQYFSEQYQHHIKSADEAVTVSRPLIQAIFGTDITGYKVYGGRSWGGYVLVSTGKPSFSVILGDFETGGILGIHLNAQ</sequence>
<keyword evidence="3" id="KW-1185">Reference proteome</keyword>
<dbReference type="RefSeq" id="WP_038693750.1">
    <property type="nucleotide sequence ID" value="NZ_CP009286.1"/>
</dbReference>
<proteinExistence type="predicted"/>
<protein>
    <submittedName>
        <fullName evidence="2">Uncharacterized protein</fullName>
    </submittedName>
</protein>
<dbReference type="HOGENOM" id="CLU_905095_0_0_9"/>
<dbReference type="EMBL" id="CP009286">
    <property type="protein sequence ID" value="AIQ62499.1"/>
    <property type="molecule type" value="Genomic_DNA"/>
</dbReference>
<reference evidence="2 3" key="1">
    <citation type="submission" date="2014-08" db="EMBL/GenBank/DDBJ databases">
        <title>Comparative genomics of the Paenibacillus odorifer group.</title>
        <authorList>
            <person name="den Bakker H.C."/>
            <person name="Tsai Y.-C."/>
            <person name="Martin N."/>
            <person name="Korlach J."/>
            <person name="Wiedmann M."/>
        </authorList>
    </citation>
    <scope>NUCLEOTIDE SEQUENCE [LARGE SCALE GENOMIC DNA]</scope>
    <source>
        <strain evidence="2 3">DSM 14472</strain>
    </source>
</reference>
<keyword evidence="1" id="KW-1133">Transmembrane helix</keyword>
<accession>A0A089N1F0</accession>
<feature type="transmembrane region" description="Helical" evidence="1">
    <location>
        <begin position="49"/>
        <end position="69"/>
    </location>
</feature>
<name>A0A089N1F0_9BACL</name>
<evidence type="ECO:0000313" key="3">
    <source>
        <dbReference type="Proteomes" id="UP000029507"/>
    </source>
</evidence>
<evidence type="ECO:0000256" key="1">
    <source>
        <dbReference type="SAM" id="Phobius"/>
    </source>
</evidence>
<keyword evidence="1" id="KW-0812">Transmembrane</keyword>
<dbReference type="KEGG" id="pste:PSTEL_04670"/>
<dbReference type="Proteomes" id="UP000029507">
    <property type="component" value="Chromosome"/>
</dbReference>
<dbReference type="AlphaFoldDB" id="A0A089N1F0"/>